<dbReference type="EMBL" id="JBHUFB010000009">
    <property type="protein sequence ID" value="MFD1812474.1"/>
    <property type="molecule type" value="Genomic_DNA"/>
</dbReference>
<dbReference type="Proteomes" id="UP001597286">
    <property type="component" value="Unassembled WGS sequence"/>
</dbReference>
<protein>
    <submittedName>
        <fullName evidence="1">Uncharacterized protein</fullName>
    </submittedName>
</protein>
<evidence type="ECO:0000313" key="2">
    <source>
        <dbReference type="Proteomes" id="UP001597286"/>
    </source>
</evidence>
<sequence length="393" mass="41944">MTGWNNWRAGSTATAAEFVTAANSLLDAILADVPGERTRGELLTGLAASLATSGREAVVAVEHFESTGDDRRREIAVQARVIGTGIAELASATADRGAAVRVRSNCEGHVWTPEVAALLTGSPNALVVMQQYNEWLHQLVVLRDALLPFRNWEEVRLLVDERGLRRVEDARRSFLADLLTRSPRHDAVVRLAAVAVSDLQIPERAYGFRVESGVVLPSVVSGSSLLTSPGSLLDWSGTGGRPTAFVPTVDDYLSVPTTTPTRAGRRHDPEYALAESNYSTGKTLLTLQSADGPDVDLGQALRGHRYAYRAVGGDKQPPDDDVPRYEPADVLAADGLVDFPPGTHLIAGAANALTTLATLGKVLPHNIVLWDVQDWSTAASTGKAGPPRVVLSV</sequence>
<gene>
    <name evidence="1" type="ORF">ACFSJG_09640</name>
</gene>
<dbReference type="RefSeq" id="WP_378484975.1">
    <property type="nucleotide sequence ID" value="NZ_JBHUFB010000009.1"/>
</dbReference>
<name>A0ABW4P3E6_9NOCA</name>
<keyword evidence="2" id="KW-1185">Reference proteome</keyword>
<reference evidence="2" key="1">
    <citation type="journal article" date="2019" name="Int. J. Syst. Evol. Microbiol.">
        <title>The Global Catalogue of Microorganisms (GCM) 10K type strain sequencing project: providing services to taxonomists for standard genome sequencing and annotation.</title>
        <authorList>
            <consortium name="The Broad Institute Genomics Platform"/>
            <consortium name="The Broad Institute Genome Sequencing Center for Infectious Disease"/>
            <person name="Wu L."/>
            <person name="Ma J."/>
        </authorList>
    </citation>
    <scope>NUCLEOTIDE SEQUENCE [LARGE SCALE GENOMIC DNA]</scope>
    <source>
        <strain evidence="2">DT72</strain>
    </source>
</reference>
<evidence type="ECO:0000313" key="1">
    <source>
        <dbReference type="EMBL" id="MFD1812474.1"/>
    </source>
</evidence>
<organism evidence="1 2">
    <name type="scientific">Rhodococcus gannanensis</name>
    <dbReference type="NCBI Taxonomy" id="1960308"/>
    <lineage>
        <taxon>Bacteria</taxon>
        <taxon>Bacillati</taxon>
        <taxon>Actinomycetota</taxon>
        <taxon>Actinomycetes</taxon>
        <taxon>Mycobacteriales</taxon>
        <taxon>Nocardiaceae</taxon>
        <taxon>Rhodococcus</taxon>
    </lineage>
</organism>
<accession>A0ABW4P3E6</accession>
<proteinExistence type="predicted"/>
<comment type="caution">
    <text evidence="1">The sequence shown here is derived from an EMBL/GenBank/DDBJ whole genome shotgun (WGS) entry which is preliminary data.</text>
</comment>